<dbReference type="PROSITE" id="PS50850">
    <property type="entry name" value="MFS"/>
    <property type="match status" value="1"/>
</dbReference>
<dbReference type="NCBIfam" id="NF011656">
    <property type="entry name" value="PRK15075.1"/>
    <property type="match status" value="1"/>
</dbReference>
<keyword evidence="3" id="KW-0813">Transport</keyword>
<feature type="domain" description="Major facilitator superfamily (MFS) profile" evidence="10">
    <location>
        <begin position="24"/>
        <end position="431"/>
    </location>
</feature>
<evidence type="ECO:0000256" key="1">
    <source>
        <dbReference type="ARBA" id="ARBA00004651"/>
    </source>
</evidence>
<dbReference type="Pfam" id="PF07690">
    <property type="entry name" value="MFS_1"/>
    <property type="match status" value="1"/>
</dbReference>
<feature type="transmembrane region" description="Helical" evidence="9">
    <location>
        <begin position="97"/>
        <end position="118"/>
    </location>
</feature>
<evidence type="ECO:0000259" key="10">
    <source>
        <dbReference type="PROSITE" id="PS50850"/>
    </source>
</evidence>
<feature type="transmembrane region" description="Helical" evidence="9">
    <location>
        <begin position="124"/>
        <end position="152"/>
    </location>
</feature>
<dbReference type="InterPro" id="IPR020846">
    <property type="entry name" value="MFS_dom"/>
</dbReference>
<evidence type="ECO:0000256" key="5">
    <source>
        <dbReference type="ARBA" id="ARBA00022692"/>
    </source>
</evidence>
<feature type="transmembrane region" description="Helical" evidence="9">
    <location>
        <begin position="21"/>
        <end position="46"/>
    </location>
</feature>
<proteinExistence type="inferred from homology"/>
<dbReference type="InterPro" id="IPR051084">
    <property type="entry name" value="H+-coupled_symporters"/>
</dbReference>
<feature type="transmembrane region" description="Helical" evidence="9">
    <location>
        <begin position="341"/>
        <end position="363"/>
    </location>
</feature>
<name>A0ABT1W5E9_9PROT</name>
<comment type="similarity">
    <text evidence="2">Belongs to the major facilitator superfamily. Metabolite:H+ Symporter (MHS) family (TC 2.A.1.6) family.</text>
</comment>
<feature type="transmembrane region" description="Helical" evidence="9">
    <location>
        <begin position="313"/>
        <end position="335"/>
    </location>
</feature>
<evidence type="ECO:0000313" key="11">
    <source>
        <dbReference type="EMBL" id="MCQ8278099.1"/>
    </source>
</evidence>
<feature type="transmembrane region" description="Helical" evidence="9">
    <location>
        <begin position="404"/>
        <end position="425"/>
    </location>
</feature>
<dbReference type="Proteomes" id="UP001524587">
    <property type="component" value="Unassembled WGS sequence"/>
</dbReference>
<keyword evidence="7 9" id="KW-1133">Transmembrane helix</keyword>
<dbReference type="InterPro" id="IPR011701">
    <property type="entry name" value="MFS"/>
</dbReference>
<evidence type="ECO:0000313" key="12">
    <source>
        <dbReference type="Proteomes" id="UP001524587"/>
    </source>
</evidence>
<dbReference type="PROSITE" id="PS00216">
    <property type="entry name" value="SUGAR_TRANSPORT_1"/>
    <property type="match status" value="1"/>
</dbReference>
<keyword evidence="5 9" id="KW-0812">Transmembrane</keyword>
<evidence type="ECO:0000256" key="8">
    <source>
        <dbReference type="ARBA" id="ARBA00023136"/>
    </source>
</evidence>
<sequence length="431" mass="45594">MSEVATAQPTATRDAKARQGAVANAFGAASGNFLEMYDFMVFGYYAGAIGRAFFPAGGGATLSLLLAFATFGAGFLMRPLGAIFLGSYVDRIGVRRGLMVTLSLMAVGTLVLALMPGYETIGLLAPILVLLARLLQGFSAGVELGTTSIYLNMIAPPGRRGFFVSFQSASQQVAVMFAASLGLVMTTLLTPAQMASWGWRIPLLIGCAIVPLLFVLRRTLGEDGSQARPHEPLSVLLRDLLAHWRVVLAGSLMVFMTTVSFYLITAYTPTYGVRELHLSTRAALIVTFCVGASNLFWLPLAGALSDRIGRKPIMIAAASIAILTAYPALSWLVAAPSVGRLLAVLLWLSFLYASYNGAMIVFLTEYVPRPVRTAGFSVAYSLTTCVGGFTPAVCQLLIQGTGDGAIPAVWLMAAAALSLGAVLTVRKPLAD</sequence>
<comment type="caution">
    <text evidence="11">The sequence shown here is derived from an EMBL/GenBank/DDBJ whole genome shotgun (WGS) entry which is preliminary data.</text>
</comment>
<keyword evidence="6" id="KW-0769">Symport</keyword>
<evidence type="ECO:0000256" key="6">
    <source>
        <dbReference type="ARBA" id="ARBA00022847"/>
    </source>
</evidence>
<evidence type="ECO:0000256" key="4">
    <source>
        <dbReference type="ARBA" id="ARBA00022475"/>
    </source>
</evidence>
<feature type="transmembrane region" description="Helical" evidence="9">
    <location>
        <begin position="280"/>
        <end position="301"/>
    </location>
</feature>
<feature type="transmembrane region" description="Helical" evidence="9">
    <location>
        <begin position="52"/>
        <end position="76"/>
    </location>
</feature>
<dbReference type="SUPFAM" id="SSF103473">
    <property type="entry name" value="MFS general substrate transporter"/>
    <property type="match status" value="1"/>
</dbReference>
<dbReference type="EMBL" id="JAMSKV010000004">
    <property type="protein sequence ID" value="MCQ8278099.1"/>
    <property type="molecule type" value="Genomic_DNA"/>
</dbReference>
<evidence type="ECO:0000256" key="7">
    <source>
        <dbReference type="ARBA" id="ARBA00022989"/>
    </source>
</evidence>
<dbReference type="PANTHER" id="PTHR43528">
    <property type="entry name" value="ALPHA-KETOGLUTARATE PERMEASE"/>
    <property type="match status" value="1"/>
</dbReference>
<keyword evidence="8 9" id="KW-0472">Membrane</keyword>
<keyword evidence="12" id="KW-1185">Reference proteome</keyword>
<reference evidence="11 12" key="1">
    <citation type="submission" date="2022-06" db="EMBL/GenBank/DDBJ databases">
        <title>Endosaccharibacter gen. nov., sp. nov., endophytic bacteria isolated from sugarcane.</title>
        <authorList>
            <person name="Pitiwittayakul N."/>
            <person name="Yukphan P."/>
            <person name="Charoenyingcharoen P."/>
            <person name="Tanasupawat S."/>
        </authorList>
    </citation>
    <scope>NUCLEOTIDE SEQUENCE [LARGE SCALE GENOMIC DNA]</scope>
    <source>
        <strain evidence="11 12">KSS8</strain>
    </source>
</reference>
<feature type="transmembrane region" description="Helical" evidence="9">
    <location>
        <begin position="375"/>
        <end position="398"/>
    </location>
</feature>
<feature type="transmembrane region" description="Helical" evidence="9">
    <location>
        <begin position="246"/>
        <end position="268"/>
    </location>
</feature>
<protein>
    <submittedName>
        <fullName evidence="11">Tricarballylate/proton symporter TcuC</fullName>
    </submittedName>
</protein>
<evidence type="ECO:0000256" key="9">
    <source>
        <dbReference type="SAM" id="Phobius"/>
    </source>
</evidence>
<feature type="transmembrane region" description="Helical" evidence="9">
    <location>
        <begin position="197"/>
        <end position="216"/>
    </location>
</feature>
<dbReference type="InterPro" id="IPR036259">
    <property type="entry name" value="MFS_trans_sf"/>
</dbReference>
<dbReference type="InterPro" id="IPR005829">
    <property type="entry name" value="Sugar_transporter_CS"/>
</dbReference>
<dbReference type="PANTHER" id="PTHR43528:SF6">
    <property type="entry name" value="CITRATE-PROTON SYMPORTER"/>
    <property type="match status" value="1"/>
</dbReference>
<gene>
    <name evidence="11" type="primary">tcuC</name>
    <name evidence="11" type="ORF">NFI95_06515</name>
</gene>
<accession>A0ABT1W5E9</accession>
<dbReference type="Gene3D" id="1.20.1250.20">
    <property type="entry name" value="MFS general substrate transporter like domains"/>
    <property type="match status" value="2"/>
</dbReference>
<keyword evidence="4" id="KW-1003">Cell membrane</keyword>
<organism evidence="11 12">
    <name type="scientific">Endosaccharibacter trunci</name>
    <dbReference type="NCBI Taxonomy" id="2812733"/>
    <lineage>
        <taxon>Bacteria</taxon>
        <taxon>Pseudomonadati</taxon>
        <taxon>Pseudomonadota</taxon>
        <taxon>Alphaproteobacteria</taxon>
        <taxon>Acetobacterales</taxon>
        <taxon>Acetobacteraceae</taxon>
        <taxon>Endosaccharibacter</taxon>
    </lineage>
</organism>
<feature type="transmembrane region" description="Helical" evidence="9">
    <location>
        <begin position="173"/>
        <end position="191"/>
    </location>
</feature>
<dbReference type="RefSeq" id="WP_422863561.1">
    <property type="nucleotide sequence ID" value="NZ_JAMSKV010000004.1"/>
</dbReference>
<comment type="subcellular location">
    <subcellularLocation>
        <location evidence="1">Cell membrane</location>
        <topology evidence="1">Multi-pass membrane protein</topology>
    </subcellularLocation>
</comment>
<evidence type="ECO:0000256" key="3">
    <source>
        <dbReference type="ARBA" id="ARBA00022448"/>
    </source>
</evidence>
<evidence type="ECO:0000256" key="2">
    <source>
        <dbReference type="ARBA" id="ARBA00008240"/>
    </source>
</evidence>